<dbReference type="SMART" id="SM01100">
    <property type="entry name" value="CRAL_TRIO_N"/>
    <property type="match status" value="1"/>
</dbReference>
<dbReference type="Proteomes" id="UP000654075">
    <property type="component" value="Unassembled WGS sequence"/>
</dbReference>
<dbReference type="InterPro" id="IPR011074">
    <property type="entry name" value="CRAL/TRIO_N_dom"/>
</dbReference>
<proteinExistence type="predicted"/>
<dbReference type="PROSITE" id="PS50191">
    <property type="entry name" value="CRAL_TRIO"/>
    <property type="match status" value="1"/>
</dbReference>
<dbReference type="PANTHER" id="PTHR23324:SF83">
    <property type="entry name" value="SEC14-LIKE PROTEIN 2"/>
    <property type="match status" value="1"/>
</dbReference>
<sequence>MGANSCCMSRPDMKNSPDYDDGSPFSSASPSSASPSRLGGASPAWTTMSDRVPHDPEHELEWSIVADSIEEDELHALCEFHSVMQDCEVHPACRRHPLHRQAQTLLRFLRAPDGNVEKAELMFRAMLDWRDSFGVEEKVHKWRRELERKRTRRANLIRRYGVDVEICTDKFGIPVRLIRLGVADSAGSVREMGKDAVLIDSLSKLEWTHEQLRNAMFKHRKMIRGQLQILDVGDYGHIPNWTSRMWAHLTVGPDMYKVFDANFPETVRKVFIIRTSWKVNQGWKLVTPLLPQRTKKKLKLYGQYAKEWIRELRSELQDGQNLPAFVCCDSEVAFQSAAPKGGIVPEGAAGRDEGRWEEEPWRADGAQEEPVRFPVSEGGKGNSALRSSCSWWLLTVVGMAVTATALGARWSPAVPGLTMSP</sequence>
<reference evidence="3" key="1">
    <citation type="submission" date="2021-02" db="EMBL/GenBank/DDBJ databases">
        <authorList>
            <person name="Dougan E. K."/>
            <person name="Rhodes N."/>
            <person name="Thang M."/>
            <person name="Chan C."/>
        </authorList>
    </citation>
    <scope>NUCLEOTIDE SEQUENCE</scope>
</reference>
<dbReference type="OMA" id="EHELEWS"/>
<evidence type="ECO:0000313" key="4">
    <source>
        <dbReference type="Proteomes" id="UP000654075"/>
    </source>
</evidence>
<feature type="domain" description="CRAL-TRIO" evidence="2">
    <location>
        <begin position="153"/>
        <end position="326"/>
    </location>
</feature>
<gene>
    <name evidence="3" type="ORF">PGLA1383_LOCUS27414</name>
</gene>
<protein>
    <recommendedName>
        <fullName evidence="2">CRAL-TRIO domain-containing protein</fullName>
    </recommendedName>
</protein>
<name>A0A813FGQ7_POLGL</name>
<dbReference type="CDD" id="cd00170">
    <property type="entry name" value="SEC14"/>
    <property type="match status" value="1"/>
</dbReference>
<dbReference type="Pfam" id="PF00650">
    <property type="entry name" value="CRAL_TRIO"/>
    <property type="match status" value="1"/>
</dbReference>
<dbReference type="InterPro" id="IPR036865">
    <property type="entry name" value="CRAL-TRIO_dom_sf"/>
</dbReference>
<evidence type="ECO:0000313" key="3">
    <source>
        <dbReference type="EMBL" id="CAE8609588.1"/>
    </source>
</evidence>
<dbReference type="InterPro" id="IPR051064">
    <property type="entry name" value="SEC14/CRAL-TRIO_domain"/>
</dbReference>
<evidence type="ECO:0000259" key="2">
    <source>
        <dbReference type="PROSITE" id="PS50191"/>
    </source>
</evidence>
<keyword evidence="4" id="KW-1185">Reference proteome</keyword>
<feature type="compositionally biased region" description="Basic and acidic residues" evidence="1">
    <location>
        <begin position="349"/>
        <end position="362"/>
    </location>
</feature>
<dbReference type="GO" id="GO:0005737">
    <property type="term" value="C:cytoplasm"/>
    <property type="evidence" value="ECO:0007669"/>
    <property type="project" value="TreeGrafter"/>
</dbReference>
<feature type="region of interest" description="Disordered" evidence="1">
    <location>
        <begin position="343"/>
        <end position="383"/>
    </location>
</feature>
<comment type="caution">
    <text evidence="3">The sequence shown here is derived from an EMBL/GenBank/DDBJ whole genome shotgun (WGS) entry which is preliminary data.</text>
</comment>
<dbReference type="EMBL" id="CAJNNV010024366">
    <property type="protein sequence ID" value="CAE8609588.1"/>
    <property type="molecule type" value="Genomic_DNA"/>
</dbReference>
<accession>A0A813FGQ7</accession>
<dbReference type="PANTHER" id="PTHR23324">
    <property type="entry name" value="SEC14 RELATED PROTEIN"/>
    <property type="match status" value="1"/>
</dbReference>
<dbReference type="OrthoDB" id="1434354at2759"/>
<dbReference type="InterPro" id="IPR001251">
    <property type="entry name" value="CRAL-TRIO_dom"/>
</dbReference>
<dbReference type="InterPro" id="IPR036273">
    <property type="entry name" value="CRAL/TRIO_N_dom_sf"/>
</dbReference>
<evidence type="ECO:0000256" key="1">
    <source>
        <dbReference type="SAM" id="MobiDB-lite"/>
    </source>
</evidence>
<dbReference type="AlphaFoldDB" id="A0A813FGQ7"/>
<feature type="region of interest" description="Disordered" evidence="1">
    <location>
        <begin position="1"/>
        <end position="53"/>
    </location>
</feature>
<dbReference type="SUPFAM" id="SSF46938">
    <property type="entry name" value="CRAL/TRIO N-terminal domain"/>
    <property type="match status" value="1"/>
</dbReference>
<dbReference type="SUPFAM" id="SSF52087">
    <property type="entry name" value="CRAL/TRIO domain"/>
    <property type="match status" value="1"/>
</dbReference>
<organism evidence="3 4">
    <name type="scientific">Polarella glacialis</name>
    <name type="common">Dinoflagellate</name>
    <dbReference type="NCBI Taxonomy" id="89957"/>
    <lineage>
        <taxon>Eukaryota</taxon>
        <taxon>Sar</taxon>
        <taxon>Alveolata</taxon>
        <taxon>Dinophyceae</taxon>
        <taxon>Suessiales</taxon>
        <taxon>Suessiaceae</taxon>
        <taxon>Polarella</taxon>
    </lineage>
</organism>
<dbReference type="Gene3D" id="3.40.525.10">
    <property type="entry name" value="CRAL-TRIO lipid binding domain"/>
    <property type="match status" value="1"/>
</dbReference>
<feature type="compositionally biased region" description="Low complexity" evidence="1">
    <location>
        <begin position="22"/>
        <end position="44"/>
    </location>
</feature>